<feature type="compositionally biased region" description="Basic and acidic residues" evidence="1">
    <location>
        <begin position="92"/>
        <end position="103"/>
    </location>
</feature>
<reference evidence="3 4" key="1">
    <citation type="submission" date="2023-10" db="EMBL/GenBank/DDBJ databases">
        <title>Genomes of two closely related lineages of the louse Polyplax serrata with different host specificities.</title>
        <authorList>
            <person name="Martinu J."/>
            <person name="Tarabai H."/>
            <person name="Stefka J."/>
            <person name="Hypsa V."/>
        </authorList>
    </citation>
    <scope>NUCLEOTIDE SEQUENCE [LARGE SCALE GENOMIC DNA]</scope>
    <source>
        <strain evidence="3">HR10_N</strain>
    </source>
</reference>
<evidence type="ECO:0000313" key="3">
    <source>
        <dbReference type="EMBL" id="KAK6642368.1"/>
    </source>
</evidence>
<evidence type="ECO:0000313" key="4">
    <source>
        <dbReference type="Proteomes" id="UP001372834"/>
    </source>
</evidence>
<dbReference type="AlphaFoldDB" id="A0AAN8P717"/>
<feature type="compositionally biased region" description="Basic residues" evidence="1">
    <location>
        <begin position="104"/>
        <end position="116"/>
    </location>
</feature>
<name>A0AAN8P717_POLSC</name>
<dbReference type="EMBL" id="JAWJWE010000002">
    <property type="protein sequence ID" value="KAK6642368.1"/>
    <property type="molecule type" value="Genomic_DNA"/>
</dbReference>
<feature type="chain" id="PRO_5043028807" evidence="2">
    <location>
        <begin position="21"/>
        <end position="293"/>
    </location>
</feature>
<accession>A0AAN8P717</accession>
<evidence type="ECO:0000256" key="2">
    <source>
        <dbReference type="SAM" id="SignalP"/>
    </source>
</evidence>
<feature type="region of interest" description="Disordered" evidence="1">
    <location>
        <begin position="92"/>
        <end position="116"/>
    </location>
</feature>
<comment type="caution">
    <text evidence="3">The sequence shown here is derived from an EMBL/GenBank/DDBJ whole genome shotgun (WGS) entry which is preliminary data.</text>
</comment>
<protein>
    <submittedName>
        <fullName evidence="3">Uncharacterized protein</fullName>
    </submittedName>
</protein>
<proteinExistence type="predicted"/>
<gene>
    <name evidence="3" type="ORF">RUM43_003869</name>
</gene>
<dbReference type="Proteomes" id="UP001372834">
    <property type="component" value="Unassembled WGS sequence"/>
</dbReference>
<keyword evidence="2" id="KW-0732">Signal</keyword>
<sequence length="293" mass="34705">MTKFFCYFVIILHLFTGIDTRLIDLPQVGKLKFETAQAEPERFELTVQRRQKRLVDGFKGPIHPEKFPPDDLVAQCKNEIYARFVRWKNNREPARSQGRERLTNRFRSKRKKHTNEKKRYVDYTNSQMPFNEGVKAAKMPQVRDFQKPERSERLVRIKDQFQVDKTKSDHVPEFLNDMVVRDTFDRTAVRKRVRATATLETLEEELPDNYSRVRRFLDQERVKKRVRATATLEAKEAAMSGVLDPNLNLDGILEPHVRKRRDERLSLDVGYDYVAPSDWDEARNYEQNELLSS</sequence>
<organism evidence="3 4">
    <name type="scientific">Polyplax serrata</name>
    <name type="common">Common mouse louse</name>
    <dbReference type="NCBI Taxonomy" id="468196"/>
    <lineage>
        <taxon>Eukaryota</taxon>
        <taxon>Metazoa</taxon>
        <taxon>Ecdysozoa</taxon>
        <taxon>Arthropoda</taxon>
        <taxon>Hexapoda</taxon>
        <taxon>Insecta</taxon>
        <taxon>Pterygota</taxon>
        <taxon>Neoptera</taxon>
        <taxon>Paraneoptera</taxon>
        <taxon>Psocodea</taxon>
        <taxon>Troctomorpha</taxon>
        <taxon>Phthiraptera</taxon>
        <taxon>Anoplura</taxon>
        <taxon>Polyplacidae</taxon>
        <taxon>Polyplax</taxon>
    </lineage>
</organism>
<evidence type="ECO:0000256" key="1">
    <source>
        <dbReference type="SAM" id="MobiDB-lite"/>
    </source>
</evidence>
<feature type="signal peptide" evidence="2">
    <location>
        <begin position="1"/>
        <end position="20"/>
    </location>
</feature>